<dbReference type="AlphaFoldDB" id="A0A0P6XHX2"/>
<organism evidence="2 3">
    <name type="scientific">Levilinea saccharolytica</name>
    <dbReference type="NCBI Taxonomy" id="229921"/>
    <lineage>
        <taxon>Bacteria</taxon>
        <taxon>Bacillati</taxon>
        <taxon>Chloroflexota</taxon>
        <taxon>Anaerolineae</taxon>
        <taxon>Anaerolineales</taxon>
        <taxon>Anaerolineaceae</taxon>
        <taxon>Levilinea</taxon>
    </lineage>
</organism>
<dbReference type="PATRIC" id="fig|229921.5.peg.841"/>
<reference evidence="2 3" key="1">
    <citation type="submission" date="2015-07" db="EMBL/GenBank/DDBJ databases">
        <title>Genome sequence of Levilinea saccharolytica DSM 16555.</title>
        <authorList>
            <person name="Hemp J."/>
            <person name="Ward L.M."/>
            <person name="Pace L.A."/>
            <person name="Fischer W.W."/>
        </authorList>
    </citation>
    <scope>NUCLEOTIDE SEQUENCE [LARGE SCALE GENOMIC DNA]</scope>
    <source>
        <strain evidence="2 3">KIBI-1</strain>
    </source>
</reference>
<keyword evidence="3" id="KW-1185">Reference proteome</keyword>
<evidence type="ECO:0000313" key="3">
    <source>
        <dbReference type="Proteomes" id="UP000050501"/>
    </source>
</evidence>
<gene>
    <name evidence="2" type="ORF">ADN01_13530</name>
</gene>
<evidence type="ECO:0000256" key="1">
    <source>
        <dbReference type="SAM" id="Phobius"/>
    </source>
</evidence>
<accession>A0A0P6XHX2</accession>
<comment type="caution">
    <text evidence="2">The sequence shown here is derived from an EMBL/GenBank/DDBJ whole genome shotgun (WGS) entry which is preliminary data.</text>
</comment>
<keyword evidence="1" id="KW-0812">Transmembrane</keyword>
<dbReference type="STRING" id="229921.ADN01_13530"/>
<keyword evidence="1" id="KW-0472">Membrane</keyword>
<feature type="transmembrane region" description="Helical" evidence="1">
    <location>
        <begin position="60"/>
        <end position="77"/>
    </location>
</feature>
<proteinExistence type="predicted"/>
<feature type="transmembrane region" description="Helical" evidence="1">
    <location>
        <begin position="6"/>
        <end position="24"/>
    </location>
</feature>
<name>A0A0P6XHX2_9CHLR</name>
<dbReference type="Proteomes" id="UP000050501">
    <property type="component" value="Unassembled WGS sequence"/>
</dbReference>
<protein>
    <submittedName>
        <fullName evidence="2">Uncharacterized protein</fullName>
    </submittedName>
</protein>
<feature type="transmembrane region" description="Helical" evidence="1">
    <location>
        <begin position="36"/>
        <end position="54"/>
    </location>
</feature>
<evidence type="ECO:0000313" key="2">
    <source>
        <dbReference type="EMBL" id="KPL79711.1"/>
    </source>
</evidence>
<keyword evidence="1" id="KW-1133">Transmembrane helix</keyword>
<dbReference type="RefSeq" id="WP_062417445.1">
    <property type="nucleotide sequence ID" value="NZ_DF967974.1"/>
</dbReference>
<dbReference type="EMBL" id="LGCM01000046">
    <property type="protein sequence ID" value="KPL79711.1"/>
    <property type="molecule type" value="Genomic_DNA"/>
</dbReference>
<sequence>MSDISILLDLVLAAMAIAIIWRGDFNISANRRLTAVRARILASLLLIGIAVGYLGGAFRTVSTLTMVAILILAYVLSEKIEPQDPKK</sequence>